<gene>
    <name evidence="1" type="ORF">ENV67_06615</name>
</gene>
<evidence type="ECO:0000313" key="1">
    <source>
        <dbReference type="EMBL" id="HGW92193.1"/>
    </source>
</evidence>
<organism evidence="1">
    <name type="scientific">candidate division WOR-3 bacterium</name>
    <dbReference type="NCBI Taxonomy" id="2052148"/>
    <lineage>
        <taxon>Bacteria</taxon>
        <taxon>Bacteria division WOR-3</taxon>
    </lineage>
</organism>
<dbReference type="EMBL" id="DTHG01000083">
    <property type="protein sequence ID" value="HGW92193.1"/>
    <property type="molecule type" value="Genomic_DNA"/>
</dbReference>
<proteinExistence type="predicted"/>
<name>A0A7C4U7S4_UNCW3</name>
<dbReference type="AlphaFoldDB" id="A0A7C4U7S4"/>
<comment type="caution">
    <text evidence="1">The sequence shown here is derived from an EMBL/GenBank/DDBJ whole genome shotgun (WGS) entry which is preliminary data.</text>
</comment>
<sequence>MIQSEKLKGLLSIENVSGYTYVNAEDGSIITNGGITPGYMDEVVAYIGSAGEILSSKFNLRKLNCIKIDGREKFVILKPDENYLGIMVDKFDDETINKIIGIIYEEDLTGDPKILKVLNTKARQLSLLIEEFSKGSDPEKWKNLLVKAIEILDQDKKFEKLLRVEGMELVVKGAKGLDKDIVDKFMKMLLDFLVKEAIKEFGNDEAKNRVHNVIERLSKEKK</sequence>
<reference evidence="1" key="1">
    <citation type="journal article" date="2020" name="mSystems">
        <title>Genome- and Community-Level Interaction Insights into Carbon Utilization and Element Cycling Functions of Hydrothermarchaeota in Hydrothermal Sediment.</title>
        <authorList>
            <person name="Zhou Z."/>
            <person name="Liu Y."/>
            <person name="Xu W."/>
            <person name="Pan J."/>
            <person name="Luo Z.H."/>
            <person name="Li M."/>
        </authorList>
    </citation>
    <scope>NUCLEOTIDE SEQUENCE [LARGE SCALE GENOMIC DNA]</scope>
    <source>
        <strain evidence="1">SpSt-780</strain>
    </source>
</reference>
<accession>A0A7C4U7S4</accession>
<evidence type="ECO:0008006" key="2">
    <source>
        <dbReference type="Google" id="ProtNLM"/>
    </source>
</evidence>
<protein>
    <recommendedName>
        <fullName evidence="2">Roadblock/LAMTOR2 domain-containing protein</fullName>
    </recommendedName>
</protein>